<name>A0A6A6CNV3_ZASCE</name>
<accession>A0A6A6CNV3</accession>
<protein>
    <submittedName>
        <fullName evidence="1">Uncharacterized protein</fullName>
    </submittedName>
</protein>
<dbReference type="OrthoDB" id="3642715at2759"/>
<organism evidence="1 2">
    <name type="scientific">Zasmidium cellare ATCC 36951</name>
    <dbReference type="NCBI Taxonomy" id="1080233"/>
    <lineage>
        <taxon>Eukaryota</taxon>
        <taxon>Fungi</taxon>
        <taxon>Dikarya</taxon>
        <taxon>Ascomycota</taxon>
        <taxon>Pezizomycotina</taxon>
        <taxon>Dothideomycetes</taxon>
        <taxon>Dothideomycetidae</taxon>
        <taxon>Mycosphaerellales</taxon>
        <taxon>Mycosphaerellaceae</taxon>
        <taxon>Zasmidium</taxon>
    </lineage>
</organism>
<reference evidence="1" key="1">
    <citation type="journal article" date="2020" name="Stud. Mycol.">
        <title>101 Dothideomycetes genomes: a test case for predicting lifestyles and emergence of pathogens.</title>
        <authorList>
            <person name="Haridas S."/>
            <person name="Albert R."/>
            <person name="Binder M."/>
            <person name="Bloem J."/>
            <person name="Labutti K."/>
            <person name="Salamov A."/>
            <person name="Andreopoulos B."/>
            <person name="Baker S."/>
            <person name="Barry K."/>
            <person name="Bills G."/>
            <person name="Bluhm B."/>
            <person name="Cannon C."/>
            <person name="Castanera R."/>
            <person name="Culley D."/>
            <person name="Daum C."/>
            <person name="Ezra D."/>
            <person name="Gonzalez J."/>
            <person name="Henrissat B."/>
            <person name="Kuo A."/>
            <person name="Liang C."/>
            <person name="Lipzen A."/>
            <person name="Lutzoni F."/>
            <person name="Magnuson J."/>
            <person name="Mondo S."/>
            <person name="Nolan M."/>
            <person name="Ohm R."/>
            <person name="Pangilinan J."/>
            <person name="Park H.-J."/>
            <person name="Ramirez L."/>
            <person name="Alfaro M."/>
            <person name="Sun H."/>
            <person name="Tritt A."/>
            <person name="Yoshinaga Y."/>
            <person name="Zwiers L.-H."/>
            <person name="Turgeon B."/>
            <person name="Goodwin S."/>
            <person name="Spatafora J."/>
            <person name="Crous P."/>
            <person name="Grigoriev I."/>
        </authorList>
    </citation>
    <scope>NUCLEOTIDE SEQUENCE</scope>
    <source>
        <strain evidence="1">ATCC 36951</strain>
    </source>
</reference>
<evidence type="ECO:0000313" key="1">
    <source>
        <dbReference type="EMBL" id="KAF2167156.1"/>
    </source>
</evidence>
<evidence type="ECO:0000313" key="2">
    <source>
        <dbReference type="Proteomes" id="UP000799537"/>
    </source>
</evidence>
<dbReference type="GeneID" id="54559672"/>
<dbReference type="Proteomes" id="UP000799537">
    <property type="component" value="Unassembled WGS sequence"/>
</dbReference>
<dbReference type="EMBL" id="ML993594">
    <property type="protein sequence ID" value="KAF2167156.1"/>
    <property type="molecule type" value="Genomic_DNA"/>
</dbReference>
<gene>
    <name evidence="1" type="ORF">M409DRAFT_22585</name>
</gene>
<sequence length="461" mass="52848">MSVDELLSRFSSLEMEASAETYHILSLHYLARELLPSDTECYMCGPRNVCQRNRPPADPRLLGMLDYSFNTMISTSTRQEPICGQREHEKLLAAVADLSQFPGESVLKIASYFDDREFLCVVYRFRLQSATVNKFESTREFELNTNEMNALRSHWTEHPWTRLVDHLISRESDRAYYHVQEGVSPWEAYREEEEWLEQPWREQWAVRQIPDVIEAFRSNLFHADTEEKLKAVGVAELHTHCDHSITITRDAMEVLTPESCLAAKCPSCGKAIMTDYVVNEIRVSQESEKAVAFKKENKLWIRLDHRIVDGEFSFDADEIFTALEMSLRSLTPPKMACLPGYSFGDYRATKAVLEGFRDHFEDSDDVFEVTGIELAEHLYRTAMETKIGSSTIPLGQAVRRPRFKEDLEVWLRRAVNLAIASCRRKLEASMDEESMLKAMGGFDLGGGSVESIGAMFMRMGI</sequence>
<dbReference type="RefSeq" id="XP_033668045.1">
    <property type="nucleotide sequence ID" value="XM_033806400.1"/>
</dbReference>
<dbReference type="AlphaFoldDB" id="A0A6A6CNV3"/>
<proteinExistence type="predicted"/>
<keyword evidence="2" id="KW-1185">Reference proteome</keyword>